<gene>
    <name evidence="2" type="ORF">GSTENG00027929001</name>
</gene>
<accession>Q4RWC6</accession>
<comment type="caution">
    <text evidence="2">The sequence shown here is derived from an EMBL/GenBank/DDBJ whole genome shotgun (WGS) entry which is preliminary data.</text>
</comment>
<keyword evidence="1" id="KW-0472">Membrane</keyword>
<feature type="transmembrane region" description="Helical" evidence="1">
    <location>
        <begin position="36"/>
        <end position="57"/>
    </location>
</feature>
<name>Q4RWC6_TETNG</name>
<protein>
    <submittedName>
        <fullName evidence="2">(spotted green pufferfish) hypothetical protein</fullName>
    </submittedName>
</protein>
<dbReference type="KEGG" id="tng:GSTEN00027929G001"/>
<evidence type="ECO:0000313" key="2">
    <source>
        <dbReference type="EMBL" id="CAG07306.1"/>
    </source>
</evidence>
<keyword evidence="1" id="KW-1133">Transmembrane helix</keyword>
<dbReference type="EMBL" id="CAAE01014990">
    <property type="protein sequence ID" value="CAG07306.1"/>
    <property type="molecule type" value="Genomic_DNA"/>
</dbReference>
<keyword evidence="1" id="KW-0812">Transmembrane</keyword>
<organism evidence="2">
    <name type="scientific">Tetraodon nigroviridis</name>
    <name type="common">Spotted green pufferfish</name>
    <name type="synonym">Chelonodon nigroviridis</name>
    <dbReference type="NCBI Taxonomy" id="99883"/>
    <lineage>
        <taxon>Eukaryota</taxon>
        <taxon>Metazoa</taxon>
        <taxon>Chordata</taxon>
        <taxon>Craniata</taxon>
        <taxon>Vertebrata</taxon>
        <taxon>Euteleostomi</taxon>
        <taxon>Actinopterygii</taxon>
        <taxon>Neopterygii</taxon>
        <taxon>Teleostei</taxon>
        <taxon>Neoteleostei</taxon>
        <taxon>Acanthomorphata</taxon>
        <taxon>Eupercaria</taxon>
        <taxon>Tetraodontiformes</taxon>
        <taxon>Tetradontoidea</taxon>
        <taxon>Tetraodontidae</taxon>
        <taxon>Tetraodon</taxon>
    </lineage>
</organism>
<proteinExistence type="predicted"/>
<evidence type="ECO:0000256" key="1">
    <source>
        <dbReference type="SAM" id="Phobius"/>
    </source>
</evidence>
<reference evidence="2" key="2">
    <citation type="submission" date="2004-02" db="EMBL/GenBank/DDBJ databases">
        <authorList>
            <consortium name="Genoscope"/>
            <consortium name="Whitehead Institute Centre for Genome Research"/>
        </authorList>
    </citation>
    <scope>NUCLEOTIDE SEQUENCE</scope>
</reference>
<sequence>MEGAIFKNTGRGEELIRHRQQPFASVVLSCSYIKEIVFICLLAAWAQILPSIYGRWVVGGMWAKLSCSYIKEIVFICLLAAWAQILPSIYGRWVVGGMWAKVHGIRPNAQPEEKH</sequence>
<dbReference type="PROSITE" id="PS51257">
    <property type="entry name" value="PROKAR_LIPOPROTEIN"/>
    <property type="match status" value="1"/>
</dbReference>
<dbReference type="AlphaFoldDB" id="Q4RWC6"/>
<feature type="transmembrane region" description="Helical" evidence="1">
    <location>
        <begin position="69"/>
        <end position="90"/>
    </location>
</feature>
<reference evidence="2" key="1">
    <citation type="journal article" date="2004" name="Nature">
        <title>Genome duplication in the teleost fish Tetraodon nigroviridis reveals the early vertebrate proto-karyotype.</title>
        <authorList>
            <person name="Jaillon O."/>
            <person name="Aury J.-M."/>
            <person name="Brunet F."/>
            <person name="Petit J.-L."/>
            <person name="Stange-Thomann N."/>
            <person name="Mauceli E."/>
            <person name="Bouneau L."/>
            <person name="Fischer C."/>
            <person name="Ozouf-Costaz C."/>
            <person name="Bernot A."/>
            <person name="Nicaud S."/>
            <person name="Jaffe D."/>
            <person name="Fisher S."/>
            <person name="Lutfalla G."/>
            <person name="Dossat C."/>
            <person name="Segurens B."/>
            <person name="Dasilva C."/>
            <person name="Salanoubat M."/>
            <person name="Levy M."/>
            <person name="Boudet N."/>
            <person name="Castellano S."/>
            <person name="Anthouard V."/>
            <person name="Jubin C."/>
            <person name="Castelli V."/>
            <person name="Katinka M."/>
            <person name="Vacherie B."/>
            <person name="Biemont C."/>
            <person name="Skalli Z."/>
            <person name="Cattolico L."/>
            <person name="Poulain J."/>
            <person name="De Berardinis V."/>
            <person name="Cruaud C."/>
            <person name="Duprat S."/>
            <person name="Brottier P."/>
            <person name="Coutanceau J.-P."/>
            <person name="Gouzy J."/>
            <person name="Parra G."/>
            <person name="Lardier G."/>
            <person name="Chapple C."/>
            <person name="McKernan K.J."/>
            <person name="McEwan P."/>
            <person name="Bosak S."/>
            <person name="Kellis M."/>
            <person name="Volff J.-N."/>
            <person name="Guigo R."/>
            <person name="Zody M.C."/>
            <person name="Mesirov J."/>
            <person name="Lindblad-Toh K."/>
            <person name="Birren B."/>
            <person name="Nusbaum C."/>
            <person name="Kahn D."/>
            <person name="Robinson-Rechavi M."/>
            <person name="Laudet V."/>
            <person name="Schachter V."/>
            <person name="Quetier F."/>
            <person name="Saurin W."/>
            <person name="Scarpelli C."/>
            <person name="Wincker P."/>
            <person name="Lander E.S."/>
            <person name="Weissenbach J."/>
            <person name="Roest Crollius H."/>
        </authorList>
    </citation>
    <scope>NUCLEOTIDE SEQUENCE [LARGE SCALE GENOMIC DNA]</scope>
</reference>